<reference evidence="1" key="2">
    <citation type="submission" date="2020-08" db="EMBL/GenBank/DDBJ databases">
        <title>Plant Genome Project.</title>
        <authorList>
            <person name="Zhang R.-G."/>
        </authorList>
    </citation>
    <scope>NUCLEOTIDE SEQUENCE</scope>
    <source>
        <strain evidence="1">Huo1</strain>
        <tissue evidence="1">Leaf</tissue>
    </source>
</reference>
<evidence type="ECO:0000313" key="2">
    <source>
        <dbReference type="Proteomes" id="UP000298416"/>
    </source>
</evidence>
<dbReference type="AlphaFoldDB" id="A0A8X8Z3T0"/>
<name>A0A8X8Z3T0_SALSN</name>
<sequence>MSLELPTQSVLLYKGKWTIRIDDLLISTTLRFKCDHPWPGTDIPNTLVNAACAAVEKELGVKFTQLEISYRYLFLEQRYLIFEQVVAWAGTTWVPSVKIVVATDCLWKDIFKVHPFATTYYHRDELEFFRLGVIFGWDAGKVEATHDIIVISDSVDDVQQPNMVNEPLTDCDGEVNLSVRREKSTSS</sequence>
<gene>
    <name evidence="1" type="ORF">SASPL_148536</name>
</gene>
<dbReference type="EMBL" id="PNBA02000019">
    <property type="protein sequence ID" value="KAG6390791.1"/>
    <property type="molecule type" value="Genomic_DNA"/>
</dbReference>
<keyword evidence="2" id="KW-1185">Reference proteome</keyword>
<accession>A0A8X8Z3T0</accession>
<comment type="caution">
    <text evidence="1">The sequence shown here is derived from an EMBL/GenBank/DDBJ whole genome shotgun (WGS) entry which is preliminary data.</text>
</comment>
<evidence type="ECO:0000313" key="1">
    <source>
        <dbReference type="EMBL" id="KAG6390791.1"/>
    </source>
</evidence>
<protein>
    <submittedName>
        <fullName evidence="1">Uncharacterized protein</fullName>
    </submittedName>
</protein>
<proteinExistence type="predicted"/>
<dbReference type="Proteomes" id="UP000298416">
    <property type="component" value="Unassembled WGS sequence"/>
</dbReference>
<reference evidence="1" key="1">
    <citation type="submission" date="2018-01" db="EMBL/GenBank/DDBJ databases">
        <authorList>
            <person name="Mao J.F."/>
        </authorList>
    </citation>
    <scope>NUCLEOTIDE SEQUENCE</scope>
    <source>
        <strain evidence="1">Huo1</strain>
        <tissue evidence="1">Leaf</tissue>
    </source>
</reference>
<organism evidence="1">
    <name type="scientific">Salvia splendens</name>
    <name type="common">Scarlet sage</name>
    <dbReference type="NCBI Taxonomy" id="180675"/>
    <lineage>
        <taxon>Eukaryota</taxon>
        <taxon>Viridiplantae</taxon>
        <taxon>Streptophyta</taxon>
        <taxon>Embryophyta</taxon>
        <taxon>Tracheophyta</taxon>
        <taxon>Spermatophyta</taxon>
        <taxon>Magnoliopsida</taxon>
        <taxon>eudicotyledons</taxon>
        <taxon>Gunneridae</taxon>
        <taxon>Pentapetalae</taxon>
        <taxon>asterids</taxon>
        <taxon>lamiids</taxon>
        <taxon>Lamiales</taxon>
        <taxon>Lamiaceae</taxon>
        <taxon>Nepetoideae</taxon>
        <taxon>Mentheae</taxon>
        <taxon>Salviinae</taxon>
        <taxon>Salvia</taxon>
        <taxon>Salvia subgen. Calosphace</taxon>
        <taxon>core Calosphace</taxon>
    </lineage>
</organism>